<sequence length="268" mass="27946">MTTPAEQAAAIILSRCGADSIESAMLLGRIFYGAADVGERLATIPYAELPGFPTGEGLEDAELIIANVDGLLTAILKGRATFHETGDPSLMASPIETLALLGVRNLLCTGLALSVLADLLPGNLVAVTDHINFTGLNPLIGAPGGAKTMVNMNEAYDRRLLRRIKTAAAGSGVSVHEGVVMWFSGPSFETPSEAKVARQLGADLISWTIVPECILARRYGLPFVALAVVTDFGAGFSSGNPSADLTRGPAAAGVVATKRLIRAFMKAR</sequence>
<name>A0AA48M2V7_9ZZZZ</name>
<dbReference type="InterPro" id="IPR011268">
    <property type="entry name" value="Purine_phosphorylase"/>
</dbReference>
<evidence type="ECO:0000256" key="1">
    <source>
        <dbReference type="ARBA" id="ARBA00005058"/>
    </source>
</evidence>
<feature type="domain" description="Nucleoside phosphorylase" evidence="7">
    <location>
        <begin position="44"/>
        <end position="264"/>
    </location>
</feature>
<dbReference type="GO" id="GO:0005737">
    <property type="term" value="C:cytoplasm"/>
    <property type="evidence" value="ECO:0007669"/>
    <property type="project" value="TreeGrafter"/>
</dbReference>
<dbReference type="GO" id="GO:0009116">
    <property type="term" value="P:nucleoside metabolic process"/>
    <property type="evidence" value="ECO:0007669"/>
    <property type="project" value="InterPro"/>
</dbReference>
<dbReference type="Pfam" id="PF01048">
    <property type="entry name" value="PNP_UDP_1"/>
    <property type="match status" value="1"/>
</dbReference>
<protein>
    <recommendedName>
        <fullName evidence="3">purine-nucleoside phosphorylase</fullName>
        <ecNumber evidence="3">2.4.2.1</ecNumber>
    </recommendedName>
    <alternativeName>
        <fullName evidence="6">Inosine-guanosine phosphorylase</fullName>
    </alternativeName>
</protein>
<proteinExistence type="inferred from homology"/>
<dbReference type="GO" id="GO:0004731">
    <property type="term" value="F:purine-nucleoside phosphorylase activity"/>
    <property type="evidence" value="ECO:0007669"/>
    <property type="project" value="UniProtKB-EC"/>
</dbReference>
<evidence type="ECO:0000256" key="4">
    <source>
        <dbReference type="ARBA" id="ARBA00022676"/>
    </source>
</evidence>
<evidence type="ECO:0000256" key="2">
    <source>
        <dbReference type="ARBA" id="ARBA00006751"/>
    </source>
</evidence>
<evidence type="ECO:0000256" key="6">
    <source>
        <dbReference type="ARBA" id="ARBA00031036"/>
    </source>
</evidence>
<dbReference type="EC" id="2.4.2.1" evidence="3"/>
<dbReference type="EMBL" id="OY288114">
    <property type="protein sequence ID" value="CAJ0866899.1"/>
    <property type="molecule type" value="Genomic_DNA"/>
</dbReference>
<dbReference type="Gene3D" id="3.40.50.1580">
    <property type="entry name" value="Nucleoside phosphorylase domain"/>
    <property type="match status" value="1"/>
</dbReference>
<accession>A0AA48M2V7</accession>
<organism evidence="8">
    <name type="scientific">freshwater sediment metagenome</name>
    <dbReference type="NCBI Taxonomy" id="556182"/>
    <lineage>
        <taxon>unclassified sequences</taxon>
        <taxon>metagenomes</taxon>
        <taxon>ecological metagenomes</taxon>
    </lineage>
</organism>
<comment type="pathway">
    <text evidence="1">Purine metabolism; purine nucleoside salvage.</text>
</comment>
<reference evidence="8" key="1">
    <citation type="submission" date="2023-07" db="EMBL/GenBank/DDBJ databases">
        <authorList>
            <person name="Pelsma A.J. K."/>
        </authorList>
    </citation>
    <scope>NUCLEOTIDE SEQUENCE</scope>
</reference>
<dbReference type="AlphaFoldDB" id="A0AA48M2V7"/>
<dbReference type="InterPro" id="IPR035994">
    <property type="entry name" value="Nucleoside_phosphorylase_sf"/>
</dbReference>
<evidence type="ECO:0000256" key="5">
    <source>
        <dbReference type="ARBA" id="ARBA00022679"/>
    </source>
</evidence>
<keyword evidence="4 8" id="KW-0328">Glycosyltransferase</keyword>
<evidence type="ECO:0000313" key="8">
    <source>
        <dbReference type="EMBL" id="CAJ0866899.1"/>
    </source>
</evidence>
<dbReference type="SUPFAM" id="SSF53167">
    <property type="entry name" value="Purine and uridine phosphorylases"/>
    <property type="match status" value="1"/>
</dbReference>
<dbReference type="CDD" id="cd09009">
    <property type="entry name" value="PNP-EcPNPII_like"/>
    <property type="match status" value="1"/>
</dbReference>
<comment type="similarity">
    <text evidence="2">Belongs to the PNP/MTAP phosphorylase family.</text>
</comment>
<dbReference type="InterPro" id="IPR000845">
    <property type="entry name" value="Nucleoside_phosphorylase_d"/>
</dbReference>
<dbReference type="PANTHER" id="PTHR11904">
    <property type="entry name" value="METHYLTHIOADENOSINE/PURINE NUCLEOSIDE PHOSPHORYLASE"/>
    <property type="match status" value="1"/>
</dbReference>
<keyword evidence="5 8" id="KW-0808">Transferase</keyword>
<evidence type="ECO:0000259" key="7">
    <source>
        <dbReference type="Pfam" id="PF01048"/>
    </source>
</evidence>
<evidence type="ECO:0000256" key="3">
    <source>
        <dbReference type="ARBA" id="ARBA00011886"/>
    </source>
</evidence>
<dbReference type="PANTHER" id="PTHR11904:SF9">
    <property type="entry name" value="PURINE NUCLEOSIDE PHOSPHORYLASE-RELATED"/>
    <property type="match status" value="1"/>
</dbReference>
<gene>
    <name evidence="8" type="primary">punA/PNP</name>
    <name evidence="8" type="ORF">AMST5_01903</name>
</gene>